<dbReference type="Proteomes" id="UP000186156">
    <property type="component" value="Unassembled WGS sequence"/>
</dbReference>
<dbReference type="InterPro" id="IPR000944">
    <property type="entry name" value="Tscrpt_reg_Rrf2"/>
</dbReference>
<dbReference type="STRING" id="252246.SAMN05421799_102327"/>
<name>A0A1N7L0P4_9BACL</name>
<dbReference type="AlphaFoldDB" id="A0A1N7L0P4"/>
<proteinExistence type="predicted"/>
<dbReference type="PANTHER" id="PTHR33221:SF5">
    <property type="entry name" value="HTH-TYPE TRANSCRIPTIONAL REGULATOR ISCR"/>
    <property type="match status" value="1"/>
</dbReference>
<dbReference type="SUPFAM" id="SSF46785">
    <property type="entry name" value="Winged helix' DNA-binding domain"/>
    <property type="match status" value="1"/>
</dbReference>
<dbReference type="PROSITE" id="PS51197">
    <property type="entry name" value="HTH_RRF2_2"/>
    <property type="match status" value="1"/>
</dbReference>
<dbReference type="Gene3D" id="1.10.10.10">
    <property type="entry name" value="Winged helix-like DNA-binding domain superfamily/Winged helix DNA-binding domain"/>
    <property type="match status" value="1"/>
</dbReference>
<dbReference type="InterPro" id="IPR036390">
    <property type="entry name" value="WH_DNA-bd_sf"/>
</dbReference>
<organism evidence="2 3">
    <name type="scientific">Alicyclobacillus vulcanalis</name>
    <dbReference type="NCBI Taxonomy" id="252246"/>
    <lineage>
        <taxon>Bacteria</taxon>
        <taxon>Bacillati</taxon>
        <taxon>Bacillota</taxon>
        <taxon>Bacilli</taxon>
        <taxon>Bacillales</taxon>
        <taxon>Alicyclobacillaceae</taxon>
        <taxon>Alicyclobacillus</taxon>
    </lineage>
</organism>
<dbReference type="Pfam" id="PF02082">
    <property type="entry name" value="Rrf2"/>
    <property type="match status" value="1"/>
</dbReference>
<evidence type="ECO:0000313" key="2">
    <source>
        <dbReference type="EMBL" id="SIS67419.1"/>
    </source>
</evidence>
<dbReference type="GO" id="GO:0003677">
    <property type="term" value="F:DNA binding"/>
    <property type="evidence" value="ECO:0007669"/>
    <property type="project" value="UniProtKB-KW"/>
</dbReference>
<dbReference type="PANTHER" id="PTHR33221">
    <property type="entry name" value="WINGED HELIX-TURN-HELIX TRANSCRIPTIONAL REGULATOR, RRF2 FAMILY"/>
    <property type="match status" value="1"/>
</dbReference>
<keyword evidence="3" id="KW-1185">Reference proteome</keyword>
<gene>
    <name evidence="2" type="ORF">SAMN05421799_102327</name>
</gene>
<sequence length="125" mass="14090">MLLVDLAEQQSHEPISLKSIAERNNLSEHYLEQLIAPLRNGGFVRSIRGAYGGYVLARHPREIVIEDVLLALEGPITIVDEDVDDGLQALWDRLRSAIHDVLSSMTLQDLVELRQGSSQGYMYYI</sequence>
<accession>A0A1N7L0P4</accession>
<dbReference type="InterPro" id="IPR036388">
    <property type="entry name" value="WH-like_DNA-bd_sf"/>
</dbReference>
<dbReference type="GO" id="GO:0005829">
    <property type="term" value="C:cytosol"/>
    <property type="evidence" value="ECO:0007669"/>
    <property type="project" value="TreeGrafter"/>
</dbReference>
<dbReference type="GO" id="GO:0003700">
    <property type="term" value="F:DNA-binding transcription factor activity"/>
    <property type="evidence" value="ECO:0007669"/>
    <property type="project" value="TreeGrafter"/>
</dbReference>
<evidence type="ECO:0000256" key="1">
    <source>
        <dbReference type="ARBA" id="ARBA00023125"/>
    </source>
</evidence>
<dbReference type="EMBL" id="FTOO01000002">
    <property type="protein sequence ID" value="SIS67419.1"/>
    <property type="molecule type" value="Genomic_DNA"/>
</dbReference>
<reference evidence="3" key="1">
    <citation type="submission" date="2017-01" db="EMBL/GenBank/DDBJ databases">
        <authorList>
            <person name="Varghese N."/>
            <person name="Submissions S."/>
        </authorList>
    </citation>
    <scope>NUCLEOTIDE SEQUENCE [LARGE SCALE GENOMIC DNA]</scope>
    <source>
        <strain evidence="3">DSM 16176</strain>
    </source>
</reference>
<protein>
    <submittedName>
        <fullName evidence="2">Transcriptional regulator, BadM/Rrf2 family</fullName>
    </submittedName>
</protein>
<keyword evidence="1" id="KW-0238">DNA-binding</keyword>
<evidence type="ECO:0000313" key="3">
    <source>
        <dbReference type="Proteomes" id="UP000186156"/>
    </source>
</evidence>
<dbReference type="NCBIfam" id="TIGR00738">
    <property type="entry name" value="rrf2_super"/>
    <property type="match status" value="1"/>
</dbReference>